<name>A0A183Q019_9TREM</name>
<feature type="compositionally biased region" description="Gly residues" evidence="1">
    <location>
        <begin position="11"/>
        <end position="34"/>
    </location>
</feature>
<sequence length="85" mass="8907">MPAFKQRHPDGGVGTQRGGRGGGGDGRYGNRGGVQGGTSVYSTKSLIIHACINMVTYHVVLNNCSTAAIGQLNKFNTTRQLLISS</sequence>
<protein>
    <submittedName>
        <fullName evidence="2">Uncharacterized protein</fullName>
    </submittedName>
</protein>
<dbReference type="EMBL" id="UZAL01043342">
    <property type="protein sequence ID" value="VDP81225.1"/>
    <property type="molecule type" value="Genomic_DNA"/>
</dbReference>
<keyword evidence="3" id="KW-1185">Reference proteome</keyword>
<gene>
    <name evidence="2" type="ORF">SMTD_LOCUS19955</name>
</gene>
<dbReference type="AlphaFoldDB" id="A0A183Q019"/>
<proteinExistence type="predicted"/>
<dbReference type="Proteomes" id="UP000269396">
    <property type="component" value="Unassembled WGS sequence"/>
</dbReference>
<feature type="region of interest" description="Disordered" evidence="1">
    <location>
        <begin position="1"/>
        <end position="34"/>
    </location>
</feature>
<accession>A0A183Q019</accession>
<evidence type="ECO:0000256" key="1">
    <source>
        <dbReference type="SAM" id="MobiDB-lite"/>
    </source>
</evidence>
<organism evidence="2 3">
    <name type="scientific">Schistosoma mattheei</name>
    <dbReference type="NCBI Taxonomy" id="31246"/>
    <lineage>
        <taxon>Eukaryota</taxon>
        <taxon>Metazoa</taxon>
        <taxon>Spiralia</taxon>
        <taxon>Lophotrochozoa</taxon>
        <taxon>Platyhelminthes</taxon>
        <taxon>Trematoda</taxon>
        <taxon>Digenea</taxon>
        <taxon>Strigeidida</taxon>
        <taxon>Schistosomatoidea</taxon>
        <taxon>Schistosomatidae</taxon>
        <taxon>Schistosoma</taxon>
    </lineage>
</organism>
<evidence type="ECO:0000313" key="2">
    <source>
        <dbReference type="EMBL" id="VDP81225.1"/>
    </source>
</evidence>
<reference evidence="2 3" key="1">
    <citation type="submission" date="2018-11" db="EMBL/GenBank/DDBJ databases">
        <authorList>
            <consortium name="Pathogen Informatics"/>
        </authorList>
    </citation>
    <scope>NUCLEOTIDE SEQUENCE [LARGE SCALE GENOMIC DNA]</scope>
    <source>
        <strain>Denwood</strain>
        <strain evidence="3">Zambia</strain>
    </source>
</reference>
<evidence type="ECO:0000313" key="3">
    <source>
        <dbReference type="Proteomes" id="UP000269396"/>
    </source>
</evidence>
<dbReference type="STRING" id="31246.A0A183Q019"/>